<dbReference type="AlphaFoldDB" id="A0A2P2NKP0"/>
<evidence type="ECO:0000313" key="1">
    <source>
        <dbReference type="EMBL" id="MBX43057.1"/>
    </source>
</evidence>
<protein>
    <submittedName>
        <fullName evidence="1">Uncharacterized protein</fullName>
    </submittedName>
</protein>
<organism evidence="1">
    <name type="scientific">Rhizophora mucronata</name>
    <name type="common">Asiatic mangrove</name>
    <dbReference type="NCBI Taxonomy" id="61149"/>
    <lineage>
        <taxon>Eukaryota</taxon>
        <taxon>Viridiplantae</taxon>
        <taxon>Streptophyta</taxon>
        <taxon>Embryophyta</taxon>
        <taxon>Tracheophyta</taxon>
        <taxon>Spermatophyta</taxon>
        <taxon>Magnoliopsida</taxon>
        <taxon>eudicotyledons</taxon>
        <taxon>Gunneridae</taxon>
        <taxon>Pentapetalae</taxon>
        <taxon>rosids</taxon>
        <taxon>fabids</taxon>
        <taxon>Malpighiales</taxon>
        <taxon>Rhizophoraceae</taxon>
        <taxon>Rhizophora</taxon>
    </lineage>
</organism>
<name>A0A2P2NKP0_RHIMU</name>
<sequence>MQLVGVAHYFITTFADECLSDTLCCLELFMNLFKPTKLIH</sequence>
<reference evidence="1" key="1">
    <citation type="submission" date="2018-02" db="EMBL/GenBank/DDBJ databases">
        <title>Rhizophora mucronata_Transcriptome.</title>
        <authorList>
            <person name="Meera S.P."/>
            <person name="Sreeshan A."/>
            <person name="Augustine A."/>
        </authorList>
    </citation>
    <scope>NUCLEOTIDE SEQUENCE</scope>
    <source>
        <tissue evidence="1">Leaf</tissue>
    </source>
</reference>
<dbReference type="EMBL" id="GGEC01062573">
    <property type="protein sequence ID" value="MBX43057.1"/>
    <property type="molecule type" value="Transcribed_RNA"/>
</dbReference>
<proteinExistence type="predicted"/>
<accession>A0A2P2NKP0</accession>